<dbReference type="Proteomes" id="UP001058974">
    <property type="component" value="Chromosome 5"/>
</dbReference>
<dbReference type="OrthoDB" id="1848700at2759"/>
<sequence length="359" mass="40710">MMKKENPMENHIDNKDRISDLPDSLLLHILSFLNIKQAIHTCVLSTRWINLWKYLPTLSLVSSQFTSVENFTEFVSQILSLRDNSTELHSLRFRRNIAVEPSLLEMILEYAVSHNVQRLDIGVKCDIQHFPTCLLSCRTLTSLDLHVSHPTVYGTTKLFPSSLNMPLLTRLGLWHFAFSAGNDGRVDPFSALTSLKSLNIVYCEVVDEQNLCISSAKLVNLYIYMVHYAPKTYFGIDLSAPNLSTFMFSGIPVQKLCWSKNNLSSIKRVSIDIIEFWKSSETSLVLLDWLFELANMESLIISSTALQVLSLVPSLSVELPSFCNLKSLRVEKRQIASIPDGIVDILTQNSYSPKVYIID</sequence>
<dbReference type="Gene3D" id="1.20.1280.50">
    <property type="match status" value="1"/>
</dbReference>
<comment type="caution">
    <text evidence="2">The sequence shown here is derived from an EMBL/GenBank/DDBJ whole genome shotgun (WGS) entry which is preliminary data.</text>
</comment>
<dbReference type="InterPro" id="IPR053197">
    <property type="entry name" value="F-box_SCFL_complex_component"/>
</dbReference>
<keyword evidence="3" id="KW-1185">Reference proteome</keyword>
<dbReference type="Gramene" id="PSAT_LOCUS20988_t1">
    <property type="protein sequence ID" value="CAL5201789.1"/>
    <property type="gene ID" value="PSAT_LOCUS20988"/>
</dbReference>
<name>A0A9D4X163_PEA</name>
<dbReference type="EMBL" id="JAMSHJ010000005">
    <property type="protein sequence ID" value="KAI5410311.1"/>
    <property type="molecule type" value="Genomic_DNA"/>
</dbReference>
<reference evidence="2 3" key="1">
    <citation type="journal article" date="2022" name="Nat. Genet.">
        <title>Improved pea reference genome and pan-genome highlight genomic features and evolutionary characteristics.</title>
        <authorList>
            <person name="Yang T."/>
            <person name="Liu R."/>
            <person name="Luo Y."/>
            <person name="Hu S."/>
            <person name="Wang D."/>
            <person name="Wang C."/>
            <person name="Pandey M.K."/>
            <person name="Ge S."/>
            <person name="Xu Q."/>
            <person name="Li N."/>
            <person name="Li G."/>
            <person name="Huang Y."/>
            <person name="Saxena R.K."/>
            <person name="Ji Y."/>
            <person name="Li M."/>
            <person name="Yan X."/>
            <person name="He Y."/>
            <person name="Liu Y."/>
            <person name="Wang X."/>
            <person name="Xiang C."/>
            <person name="Varshney R.K."/>
            <person name="Ding H."/>
            <person name="Gao S."/>
            <person name="Zong X."/>
        </authorList>
    </citation>
    <scope>NUCLEOTIDE SEQUENCE [LARGE SCALE GENOMIC DNA]</scope>
    <source>
        <strain evidence="2 3">cv. Zhongwan 6</strain>
    </source>
</reference>
<dbReference type="CDD" id="cd22160">
    <property type="entry name" value="F-box_AtFBL13-like"/>
    <property type="match status" value="1"/>
</dbReference>
<gene>
    <name evidence="2" type="ORF">KIW84_055706</name>
</gene>
<dbReference type="AlphaFoldDB" id="A0A9D4X163"/>
<dbReference type="Gene3D" id="3.80.10.10">
    <property type="entry name" value="Ribonuclease Inhibitor"/>
    <property type="match status" value="1"/>
</dbReference>
<evidence type="ECO:0000313" key="2">
    <source>
        <dbReference type="EMBL" id="KAI5410311.1"/>
    </source>
</evidence>
<dbReference type="InterPro" id="IPR036047">
    <property type="entry name" value="F-box-like_dom_sf"/>
</dbReference>
<dbReference type="InterPro" id="IPR032675">
    <property type="entry name" value="LRR_dom_sf"/>
</dbReference>
<organism evidence="2 3">
    <name type="scientific">Pisum sativum</name>
    <name type="common">Garden pea</name>
    <name type="synonym">Lathyrus oleraceus</name>
    <dbReference type="NCBI Taxonomy" id="3888"/>
    <lineage>
        <taxon>Eukaryota</taxon>
        <taxon>Viridiplantae</taxon>
        <taxon>Streptophyta</taxon>
        <taxon>Embryophyta</taxon>
        <taxon>Tracheophyta</taxon>
        <taxon>Spermatophyta</taxon>
        <taxon>Magnoliopsida</taxon>
        <taxon>eudicotyledons</taxon>
        <taxon>Gunneridae</taxon>
        <taxon>Pentapetalae</taxon>
        <taxon>rosids</taxon>
        <taxon>fabids</taxon>
        <taxon>Fabales</taxon>
        <taxon>Fabaceae</taxon>
        <taxon>Papilionoideae</taxon>
        <taxon>50 kb inversion clade</taxon>
        <taxon>NPAAA clade</taxon>
        <taxon>Hologalegina</taxon>
        <taxon>IRL clade</taxon>
        <taxon>Fabeae</taxon>
        <taxon>Lathyrus</taxon>
    </lineage>
</organism>
<accession>A0A9D4X163</accession>
<dbReference type="Gramene" id="Psat05G0570600-T1">
    <property type="protein sequence ID" value="KAI5410311.1"/>
    <property type="gene ID" value="KIW84_055706"/>
</dbReference>
<dbReference type="Pfam" id="PF00646">
    <property type="entry name" value="F-box"/>
    <property type="match status" value="1"/>
</dbReference>
<evidence type="ECO:0000313" key="3">
    <source>
        <dbReference type="Proteomes" id="UP001058974"/>
    </source>
</evidence>
<dbReference type="InterPro" id="IPR053781">
    <property type="entry name" value="F-box_AtFBL13-like"/>
</dbReference>
<evidence type="ECO:0000259" key="1">
    <source>
        <dbReference type="Pfam" id="PF00646"/>
    </source>
</evidence>
<dbReference type="InterPro" id="IPR001810">
    <property type="entry name" value="F-box_dom"/>
</dbReference>
<dbReference type="SUPFAM" id="SSF52047">
    <property type="entry name" value="RNI-like"/>
    <property type="match status" value="1"/>
</dbReference>
<dbReference type="PANTHER" id="PTHR34223:SF51">
    <property type="entry name" value="OS06G0556300 PROTEIN"/>
    <property type="match status" value="1"/>
</dbReference>
<feature type="domain" description="F-box" evidence="1">
    <location>
        <begin position="18"/>
        <end position="56"/>
    </location>
</feature>
<proteinExistence type="predicted"/>
<dbReference type="SUPFAM" id="SSF81383">
    <property type="entry name" value="F-box domain"/>
    <property type="match status" value="1"/>
</dbReference>
<dbReference type="PANTHER" id="PTHR34223">
    <property type="entry name" value="OS11G0201299 PROTEIN"/>
    <property type="match status" value="1"/>
</dbReference>
<protein>
    <recommendedName>
        <fullName evidence="1">F-box domain-containing protein</fullName>
    </recommendedName>
</protein>